<evidence type="ECO:0000256" key="3">
    <source>
        <dbReference type="ARBA" id="ARBA00022475"/>
    </source>
</evidence>
<evidence type="ECO:0000256" key="1">
    <source>
        <dbReference type="ARBA" id="ARBA00004651"/>
    </source>
</evidence>
<evidence type="ECO:0000256" key="5">
    <source>
        <dbReference type="ARBA" id="ARBA00022856"/>
    </source>
</evidence>
<dbReference type="Proteomes" id="UP001597295">
    <property type="component" value="Unassembled WGS sequence"/>
</dbReference>
<evidence type="ECO:0000256" key="9">
    <source>
        <dbReference type="RuleBase" id="RU363032"/>
    </source>
</evidence>
<keyword evidence="5" id="KW-0571">Peptide transport</keyword>
<keyword evidence="6" id="KW-0653">Protein transport</keyword>
<accession>A0ABW5DRL9</accession>
<dbReference type="EMBL" id="JBHUIP010000012">
    <property type="protein sequence ID" value="MFD2263803.1"/>
    <property type="molecule type" value="Genomic_DNA"/>
</dbReference>
<feature type="transmembrane region" description="Helical" evidence="9">
    <location>
        <begin position="234"/>
        <end position="256"/>
    </location>
</feature>
<organism evidence="11 12">
    <name type="scientific">Lacibacterium aquatile</name>
    <dbReference type="NCBI Taxonomy" id="1168082"/>
    <lineage>
        <taxon>Bacteria</taxon>
        <taxon>Pseudomonadati</taxon>
        <taxon>Pseudomonadota</taxon>
        <taxon>Alphaproteobacteria</taxon>
        <taxon>Rhodospirillales</taxon>
        <taxon>Rhodospirillaceae</taxon>
    </lineage>
</organism>
<evidence type="ECO:0000256" key="8">
    <source>
        <dbReference type="ARBA" id="ARBA00023136"/>
    </source>
</evidence>
<dbReference type="Pfam" id="PF00528">
    <property type="entry name" value="BPD_transp_1"/>
    <property type="match status" value="1"/>
</dbReference>
<dbReference type="PROSITE" id="PS50928">
    <property type="entry name" value="ABC_TM1"/>
    <property type="match status" value="1"/>
</dbReference>
<proteinExistence type="inferred from homology"/>
<evidence type="ECO:0000256" key="2">
    <source>
        <dbReference type="ARBA" id="ARBA00022448"/>
    </source>
</evidence>
<comment type="subcellular location">
    <subcellularLocation>
        <location evidence="1 9">Cell membrane</location>
        <topology evidence="1 9">Multi-pass membrane protein</topology>
    </subcellularLocation>
</comment>
<sequence>MRTGILTCLAALVLLALTLAALLAPWFSPGDPLAMVARPLLPPFEDWARPLGTDRLGRDVLAALIHGARVSLSVALAAALAATLVGSIVGTLAGYVGGWVDILLMRLADAFRTVPNFVLALALVSVFGPSLSSFVIAIGLSSWTGPARLVRAEVLSLKSRDFVDACRVLGMPGWRIALVEVLPNAVAPAIALGAVTVASAILIETALSFLGLGDPNSASWGQMIAEGRAVMRSNWTLSAIPGVAVVAAALSVNILADALSERLAPRRAVGAGS</sequence>
<feature type="transmembrane region" description="Helical" evidence="9">
    <location>
        <begin position="117"/>
        <end position="140"/>
    </location>
</feature>
<dbReference type="Gene3D" id="1.10.3720.10">
    <property type="entry name" value="MetI-like"/>
    <property type="match status" value="1"/>
</dbReference>
<keyword evidence="7 9" id="KW-1133">Transmembrane helix</keyword>
<dbReference type="PANTHER" id="PTHR43386:SF1">
    <property type="entry name" value="D,D-DIPEPTIDE TRANSPORT SYSTEM PERMEASE PROTEIN DDPC-RELATED"/>
    <property type="match status" value="1"/>
</dbReference>
<comment type="caution">
    <text evidence="11">The sequence shown here is derived from an EMBL/GenBank/DDBJ whole genome shotgun (WGS) entry which is preliminary data.</text>
</comment>
<dbReference type="InterPro" id="IPR000515">
    <property type="entry name" value="MetI-like"/>
</dbReference>
<evidence type="ECO:0000256" key="4">
    <source>
        <dbReference type="ARBA" id="ARBA00022692"/>
    </source>
</evidence>
<comment type="similarity">
    <text evidence="9">Belongs to the binding-protein-dependent transport system permease family.</text>
</comment>
<evidence type="ECO:0000256" key="6">
    <source>
        <dbReference type="ARBA" id="ARBA00022927"/>
    </source>
</evidence>
<keyword evidence="8 9" id="KW-0472">Membrane</keyword>
<keyword evidence="4 9" id="KW-0812">Transmembrane</keyword>
<dbReference type="InterPro" id="IPR035906">
    <property type="entry name" value="MetI-like_sf"/>
</dbReference>
<reference evidence="12" key="1">
    <citation type="journal article" date="2019" name="Int. J. Syst. Evol. Microbiol.">
        <title>The Global Catalogue of Microorganisms (GCM) 10K type strain sequencing project: providing services to taxonomists for standard genome sequencing and annotation.</title>
        <authorList>
            <consortium name="The Broad Institute Genomics Platform"/>
            <consortium name="The Broad Institute Genome Sequencing Center for Infectious Disease"/>
            <person name="Wu L."/>
            <person name="Ma J."/>
        </authorList>
    </citation>
    <scope>NUCLEOTIDE SEQUENCE [LARGE SCALE GENOMIC DNA]</scope>
    <source>
        <strain evidence="12">CGMCC 1.19062</strain>
    </source>
</reference>
<gene>
    <name evidence="11" type="ORF">ACFSM5_12955</name>
</gene>
<keyword evidence="2 9" id="KW-0813">Transport</keyword>
<feature type="transmembrane region" description="Helical" evidence="9">
    <location>
        <begin position="74"/>
        <end position="96"/>
    </location>
</feature>
<dbReference type="CDD" id="cd06261">
    <property type="entry name" value="TM_PBP2"/>
    <property type="match status" value="1"/>
</dbReference>
<dbReference type="PANTHER" id="PTHR43386">
    <property type="entry name" value="OLIGOPEPTIDE TRANSPORT SYSTEM PERMEASE PROTEIN APPC"/>
    <property type="match status" value="1"/>
</dbReference>
<evidence type="ECO:0000313" key="11">
    <source>
        <dbReference type="EMBL" id="MFD2263803.1"/>
    </source>
</evidence>
<evidence type="ECO:0000259" key="10">
    <source>
        <dbReference type="PROSITE" id="PS50928"/>
    </source>
</evidence>
<protein>
    <submittedName>
        <fullName evidence="11">ABC transporter permease</fullName>
    </submittedName>
</protein>
<evidence type="ECO:0000256" key="7">
    <source>
        <dbReference type="ARBA" id="ARBA00022989"/>
    </source>
</evidence>
<dbReference type="InterPro" id="IPR050366">
    <property type="entry name" value="BP-dependent_transpt_permease"/>
</dbReference>
<keyword evidence="12" id="KW-1185">Reference proteome</keyword>
<keyword evidence="3" id="KW-1003">Cell membrane</keyword>
<dbReference type="SUPFAM" id="SSF161098">
    <property type="entry name" value="MetI-like"/>
    <property type="match status" value="1"/>
</dbReference>
<evidence type="ECO:0000313" key="12">
    <source>
        <dbReference type="Proteomes" id="UP001597295"/>
    </source>
</evidence>
<feature type="domain" description="ABC transmembrane type-1" evidence="10">
    <location>
        <begin position="68"/>
        <end position="256"/>
    </location>
</feature>
<name>A0ABW5DRL9_9PROT</name>
<dbReference type="RefSeq" id="WP_379876848.1">
    <property type="nucleotide sequence ID" value="NZ_JBHUIP010000012.1"/>
</dbReference>
<feature type="transmembrane region" description="Helical" evidence="9">
    <location>
        <begin position="189"/>
        <end position="213"/>
    </location>
</feature>